<dbReference type="Pfam" id="PF02126">
    <property type="entry name" value="PTE"/>
    <property type="match status" value="1"/>
</dbReference>
<dbReference type="PROSITE" id="PS01322">
    <property type="entry name" value="PHOSPHOTRIESTERASE_1"/>
    <property type="match status" value="1"/>
</dbReference>
<evidence type="ECO:0000313" key="4">
    <source>
        <dbReference type="EMBL" id="GAA0367126.1"/>
    </source>
</evidence>
<evidence type="ECO:0000256" key="2">
    <source>
        <dbReference type="ARBA" id="ARBA00022801"/>
    </source>
</evidence>
<feature type="modified residue" description="N6-carboxylysine" evidence="3">
    <location>
        <position position="147"/>
    </location>
</feature>
<protein>
    <submittedName>
        <fullName evidence="4">Phosphotriesterase-related protein</fullName>
    </submittedName>
</protein>
<keyword evidence="2" id="KW-0378">Hydrolase</keyword>
<comment type="caution">
    <text evidence="4">The sequence shown here is derived from an EMBL/GenBank/DDBJ whole genome shotgun (WGS) entry which is preliminary data.</text>
</comment>
<dbReference type="InterPro" id="IPR001559">
    <property type="entry name" value="Phosphotriesterase"/>
</dbReference>
<organism evidence="4 5">
    <name type="scientific">Actinoallomurus spadix</name>
    <dbReference type="NCBI Taxonomy" id="79912"/>
    <lineage>
        <taxon>Bacteria</taxon>
        <taxon>Bacillati</taxon>
        <taxon>Actinomycetota</taxon>
        <taxon>Actinomycetes</taxon>
        <taxon>Streptosporangiales</taxon>
        <taxon>Thermomonosporaceae</taxon>
        <taxon>Actinoallomurus</taxon>
    </lineage>
</organism>
<name>A0ABN0XLF6_9ACTN</name>
<gene>
    <name evidence="4" type="ORF">GCM10010151_66320</name>
</gene>
<dbReference type="SUPFAM" id="SSF51556">
    <property type="entry name" value="Metallo-dependent hydrolases"/>
    <property type="match status" value="1"/>
</dbReference>
<dbReference type="InterPro" id="IPR032466">
    <property type="entry name" value="Metal_Hydrolase"/>
</dbReference>
<proteinExistence type="inferred from homology"/>
<dbReference type="InterPro" id="IPR017947">
    <property type="entry name" value="AryldialkylPase_Zn-BS"/>
</dbReference>
<keyword evidence="5" id="KW-1185">Reference proteome</keyword>
<keyword evidence="1" id="KW-0479">Metal-binding</keyword>
<dbReference type="Proteomes" id="UP001501822">
    <property type="component" value="Unassembled WGS sequence"/>
</dbReference>
<dbReference type="PANTHER" id="PTHR10819:SF3">
    <property type="entry name" value="PHOSPHOTRIESTERASE-RELATED PROTEIN"/>
    <property type="match status" value="1"/>
</dbReference>
<dbReference type="PANTHER" id="PTHR10819">
    <property type="entry name" value="PHOSPHOTRIESTERASE-RELATED"/>
    <property type="match status" value="1"/>
</dbReference>
<accession>A0ABN0XLF6</accession>
<reference evidence="4 5" key="1">
    <citation type="journal article" date="2019" name="Int. J. Syst. Evol. Microbiol.">
        <title>The Global Catalogue of Microorganisms (GCM) 10K type strain sequencing project: providing services to taxonomists for standard genome sequencing and annotation.</title>
        <authorList>
            <consortium name="The Broad Institute Genomics Platform"/>
            <consortium name="The Broad Institute Genome Sequencing Center for Infectious Disease"/>
            <person name="Wu L."/>
            <person name="Ma J."/>
        </authorList>
    </citation>
    <scope>NUCLEOTIDE SEQUENCE [LARGE SCALE GENOMIC DNA]</scope>
    <source>
        <strain evidence="4 5">JCM 3146</strain>
    </source>
</reference>
<dbReference type="RefSeq" id="WP_252799162.1">
    <property type="nucleotide sequence ID" value="NZ_BAAABM010000066.1"/>
</dbReference>
<comment type="similarity">
    <text evidence="3">Belongs to the metallo-dependent hydrolases superfamily. Phosphotriesterase family.</text>
</comment>
<dbReference type="PROSITE" id="PS51347">
    <property type="entry name" value="PHOSPHOTRIESTERASE_2"/>
    <property type="match status" value="1"/>
</dbReference>
<evidence type="ECO:0000256" key="3">
    <source>
        <dbReference type="PROSITE-ProRule" id="PRU00679"/>
    </source>
</evidence>
<evidence type="ECO:0000313" key="5">
    <source>
        <dbReference type="Proteomes" id="UP001501822"/>
    </source>
</evidence>
<evidence type="ECO:0000256" key="1">
    <source>
        <dbReference type="ARBA" id="ARBA00022723"/>
    </source>
</evidence>
<dbReference type="Gene3D" id="3.20.20.140">
    <property type="entry name" value="Metal-dependent hydrolases"/>
    <property type="match status" value="1"/>
</dbReference>
<sequence length="334" mass="36647">MPAVQTVRGPVDVSELGRTLMHEHVFVLSTEHVDNYGAGAWWNEEERVQDAVAKLRTLAAKGITTIVDPTVWGLGRYIPRVQRVAEQVPELNIIVATGLYSFDDVPHQYEHRGPGLLMDMPEPMVEDFTRDIVEGIAGTNVKAAFLKCVIEAKGLTPGVERIARAVARTHRETGAPITVHTSSAIQAGRLAVDLFRQEGVDLSKVVIGHAGDSNDLDYLMELADTGAILGMDRFGLDVYNPTSERVRTIATLCERGYADRMVLSHDASCFIDYFGGAHDQVMTTAMPNWNYNHIPDDVLPALRECGVSEAQLDQMLADNPRRYFTTAGMAGAAL</sequence>
<dbReference type="EMBL" id="BAAABM010000066">
    <property type="protein sequence ID" value="GAA0367126.1"/>
    <property type="molecule type" value="Genomic_DNA"/>
</dbReference>